<dbReference type="EMBL" id="AAWL01000006">
    <property type="protein sequence ID" value="EAX47934.1"/>
    <property type="molecule type" value="Genomic_DNA"/>
</dbReference>
<dbReference type="OrthoDB" id="2084209at2"/>
<accession>A1HQ87</accession>
<comment type="caution">
    <text evidence="1">The sequence shown here is derived from an EMBL/GenBank/DDBJ whole genome shotgun (WGS) entry which is preliminary data.</text>
</comment>
<proteinExistence type="predicted"/>
<dbReference type="RefSeq" id="WP_007289194.1">
    <property type="nucleotide sequence ID" value="NZ_AAWL01000006.1"/>
</dbReference>
<reference evidence="1 2" key="2">
    <citation type="submission" date="2007-01" db="EMBL/GenBank/DDBJ databases">
        <title>Sequencing of the draft genome and assembly of Thermosinus carboxydivorans Nor1.</title>
        <authorList>
            <consortium name="US DOE Joint Genome Institute (JGI-PGF)"/>
            <person name="Copeland A."/>
            <person name="Lucas S."/>
            <person name="Lapidus A."/>
            <person name="Barry K."/>
            <person name="Glavina del Rio T."/>
            <person name="Dalin E."/>
            <person name="Tice H."/>
            <person name="Bruce D."/>
            <person name="Pitluck S."/>
            <person name="Richardson P."/>
        </authorList>
    </citation>
    <scope>NUCLEOTIDE SEQUENCE [LARGE SCALE GENOMIC DNA]</scope>
    <source>
        <strain evidence="1 2">Nor1</strain>
    </source>
</reference>
<evidence type="ECO:0000313" key="1">
    <source>
        <dbReference type="EMBL" id="EAX47934.1"/>
    </source>
</evidence>
<dbReference type="AlphaFoldDB" id="A1HQ87"/>
<dbReference type="Pfam" id="PF16256">
    <property type="entry name" value="DUF4911"/>
    <property type="match status" value="1"/>
</dbReference>
<dbReference type="InterPro" id="IPR032587">
    <property type="entry name" value="DUF4911"/>
</dbReference>
<name>A1HQ87_9FIRM</name>
<gene>
    <name evidence="1" type="ORF">TcarDRAFT_1623</name>
</gene>
<reference evidence="1 2" key="1">
    <citation type="submission" date="2007-01" db="EMBL/GenBank/DDBJ databases">
        <title>Annotation of the draft genome assembly of Thermosinus carboxydivorans Nor1.</title>
        <authorList>
            <consortium name="US DOE Joint Genome Institute (JGI-ORNL)"/>
            <person name="Larimer F."/>
            <person name="Land M."/>
            <person name="Hauser L."/>
        </authorList>
    </citation>
    <scope>NUCLEOTIDE SEQUENCE [LARGE SCALE GENOMIC DNA]</scope>
    <source>
        <strain evidence="1 2">Nor1</strain>
    </source>
</reference>
<dbReference type="Proteomes" id="UP000005139">
    <property type="component" value="Unassembled WGS sequence"/>
</dbReference>
<dbReference type="eggNOG" id="ENOG5033G1W">
    <property type="taxonomic scope" value="Bacteria"/>
</dbReference>
<evidence type="ECO:0008006" key="3">
    <source>
        <dbReference type="Google" id="ProtNLM"/>
    </source>
</evidence>
<organism evidence="1 2">
    <name type="scientific">Thermosinus carboxydivorans Nor1</name>
    <dbReference type="NCBI Taxonomy" id="401526"/>
    <lineage>
        <taxon>Bacteria</taxon>
        <taxon>Bacillati</taxon>
        <taxon>Bacillota</taxon>
        <taxon>Negativicutes</taxon>
        <taxon>Selenomonadales</taxon>
        <taxon>Sporomusaceae</taxon>
        <taxon>Thermosinus</taxon>
    </lineage>
</organism>
<keyword evidence="2" id="KW-1185">Reference proteome</keyword>
<evidence type="ECO:0000313" key="2">
    <source>
        <dbReference type="Proteomes" id="UP000005139"/>
    </source>
</evidence>
<protein>
    <recommendedName>
        <fullName evidence="3">DUF4911 domain-containing protein</fullName>
    </recommendedName>
</protein>
<sequence>MAESVYIRVAPQYINFVNQIMEGYEYLGVVTTVNRTEGLLVVRATPDTCADVREILRKLPLPIEFV</sequence>